<feature type="non-terminal residue" evidence="2">
    <location>
        <position position="638"/>
    </location>
</feature>
<evidence type="ECO:0000313" key="3">
    <source>
        <dbReference type="Proteomes" id="UP000243515"/>
    </source>
</evidence>
<evidence type="ECO:0000313" key="2">
    <source>
        <dbReference type="EMBL" id="OXV07513.1"/>
    </source>
</evidence>
<feature type="non-terminal residue" evidence="2">
    <location>
        <position position="1"/>
    </location>
</feature>
<dbReference type="SUPFAM" id="SSF52540">
    <property type="entry name" value="P-loop containing nucleoside triphosphate hydrolases"/>
    <property type="match status" value="1"/>
</dbReference>
<dbReference type="PANTHER" id="PTHR35205:SF1">
    <property type="entry name" value="ZU5 DOMAIN-CONTAINING PROTEIN"/>
    <property type="match status" value="1"/>
</dbReference>
<dbReference type="Gene3D" id="1.25.40.10">
    <property type="entry name" value="Tetratricopeptide repeat domain"/>
    <property type="match status" value="1"/>
</dbReference>
<protein>
    <submittedName>
        <fullName evidence="2">Uncharacterized protein</fullName>
    </submittedName>
</protein>
<dbReference type="SUPFAM" id="SSF48452">
    <property type="entry name" value="TPR-like"/>
    <property type="match status" value="1"/>
</dbReference>
<dbReference type="Pfam" id="PF13424">
    <property type="entry name" value="TPR_12"/>
    <property type="match status" value="1"/>
</dbReference>
<feature type="repeat" description="TPR" evidence="1">
    <location>
        <begin position="601"/>
        <end position="634"/>
    </location>
</feature>
<comment type="caution">
    <text evidence="2">The sequence shown here is derived from an EMBL/GenBank/DDBJ whole genome shotgun (WGS) entry which is preliminary data.</text>
</comment>
<reference evidence="2 3" key="1">
    <citation type="journal article" date="2015" name="Environ. Microbiol.">
        <title>Metagenome sequence of Elaphomyces granulatus from sporocarp tissue reveals Ascomycota ectomycorrhizal fingerprints of genome expansion and a Proteobacteria-rich microbiome.</title>
        <authorList>
            <person name="Quandt C.A."/>
            <person name="Kohler A."/>
            <person name="Hesse C.N."/>
            <person name="Sharpton T.J."/>
            <person name="Martin F."/>
            <person name="Spatafora J.W."/>
        </authorList>
    </citation>
    <scope>NUCLEOTIDE SEQUENCE [LARGE SCALE GENOMIC DNA]</scope>
    <source>
        <strain evidence="2 3">OSC145934</strain>
    </source>
</reference>
<dbReference type="GO" id="GO:0043531">
    <property type="term" value="F:ADP binding"/>
    <property type="evidence" value="ECO:0007669"/>
    <property type="project" value="InterPro"/>
</dbReference>
<dbReference type="Gene3D" id="3.40.50.300">
    <property type="entry name" value="P-loop containing nucleotide triphosphate hydrolases"/>
    <property type="match status" value="1"/>
</dbReference>
<keyword evidence="3" id="KW-1185">Reference proteome</keyword>
<dbReference type="InterPro" id="IPR011990">
    <property type="entry name" value="TPR-like_helical_dom_sf"/>
</dbReference>
<dbReference type="InterPro" id="IPR027417">
    <property type="entry name" value="P-loop_NTPase"/>
</dbReference>
<keyword evidence="1" id="KW-0802">TPR repeat</keyword>
<dbReference type="AlphaFoldDB" id="A0A232LTM8"/>
<dbReference type="PROSITE" id="PS50005">
    <property type="entry name" value="TPR"/>
    <property type="match status" value="1"/>
</dbReference>
<organism evidence="2 3">
    <name type="scientific">Elaphomyces granulatus</name>
    <dbReference type="NCBI Taxonomy" id="519963"/>
    <lineage>
        <taxon>Eukaryota</taxon>
        <taxon>Fungi</taxon>
        <taxon>Dikarya</taxon>
        <taxon>Ascomycota</taxon>
        <taxon>Pezizomycotina</taxon>
        <taxon>Eurotiomycetes</taxon>
        <taxon>Eurotiomycetidae</taxon>
        <taxon>Eurotiales</taxon>
        <taxon>Elaphomycetaceae</taxon>
        <taxon>Elaphomyces</taxon>
    </lineage>
</organism>
<proteinExistence type="predicted"/>
<accession>A0A232LTM8</accession>
<dbReference type="Proteomes" id="UP000243515">
    <property type="component" value="Unassembled WGS sequence"/>
</dbReference>
<gene>
    <name evidence="2" type="ORF">Egran_04722</name>
</gene>
<name>A0A232LTM8_9EURO</name>
<dbReference type="InterPro" id="IPR019734">
    <property type="entry name" value="TPR_rpt"/>
</dbReference>
<dbReference type="OrthoDB" id="5086500at2759"/>
<sequence length="638" mass="72735">VSKALIHSNSAGVSHNEHLKAIKLSTYGVIFFGTPHQGTESASWGKVLVNIASIFRHTNTAILEHLEKDSAWLEIQLEQYNSDDDFQTVAGHLSLMCERAEEKVAQSWEHWEEFKAAKAEAWHDNFEIPLRIGYGRNPNFTGRTKDLDHMHRFLCDIREKKRPSVPLVLYGTGGIGKTQLVRHFIFTHVDEFSSIIWIDARDLQNVCNSFVGLMQGLLDCYAGKSRITPPPYHRIAQYLGISGLVGEDGHIVADSANLDRITNACLRWLEREGNTRYLLIFDNVDDLRSFGISDFFPKRASGCIIMTSRRPECSRLGEGWKVETMKVEESIDLLSKSYGRAIKENDDDYKEARLIVEKLGCLPLAIDQAGSYLFMLQKPLRTFLPLFEENFNVTLSKKPHSAVWQYGEETVVTTWEISFKAIKDTDPQAANLLLLCSFLANDDISVDFLYRGLPELFSKASDVDDHISTLFSFSLADRKREDSVSIHPIVHWWARERLNSEEAEDLGVSALRMIACAIDSLQSHNLTRDRQMMQHIRLCDNLCKKKVAWGTHYSTDEFKGEWVSFAGMFGYYGHSAEAEKLWKRALAGYENALGPNHSDTLRVVHNLGMLYHDRGQFEEAEKMWERALVGYEKVLKPD</sequence>
<dbReference type="EMBL" id="NPHW01004792">
    <property type="protein sequence ID" value="OXV07513.1"/>
    <property type="molecule type" value="Genomic_DNA"/>
</dbReference>
<dbReference type="PANTHER" id="PTHR35205">
    <property type="entry name" value="NB-ARC AND TPR DOMAIN PROTEIN"/>
    <property type="match status" value="1"/>
</dbReference>
<evidence type="ECO:0000256" key="1">
    <source>
        <dbReference type="PROSITE-ProRule" id="PRU00339"/>
    </source>
</evidence>